<dbReference type="Proteomes" id="UP000282656">
    <property type="component" value="Unassembled WGS sequence"/>
</dbReference>
<dbReference type="SMART" id="SM00530">
    <property type="entry name" value="HTH_XRE"/>
    <property type="match status" value="1"/>
</dbReference>
<dbReference type="GO" id="GO:0003677">
    <property type="term" value="F:DNA binding"/>
    <property type="evidence" value="ECO:0007669"/>
    <property type="project" value="InterPro"/>
</dbReference>
<dbReference type="CDD" id="cd00093">
    <property type="entry name" value="HTH_XRE"/>
    <property type="match status" value="1"/>
</dbReference>
<dbReference type="OrthoDB" id="9815697at2"/>
<evidence type="ECO:0000259" key="1">
    <source>
        <dbReference type="PROSITE" id="PS50943"/>
    </source>
</evidence>
<organism evidence="2 3">
    <name type="scientific">Corallococcus interemptor</name>
    <dbReference type="NCBI Taxonomy" id="2316720"/>
    <lineage>
        <taxon>Bacteria</taxon>
        <taxon>Pseudomonadati</taxon>
        <taxon>Myxococcota</taxon>
        <taxon>Myxococcia</taxon>
        <taxon>Myxococcales</taxon>
        <taxon>Cystobacterineae</taxon>
        <taxon>Myxococcaceae</taxon>
        <taxon>Corallococcus</taxon>
    </lineage>
</organism>
<proteinExistence type="predicted"/>
<accession>A0A3A8QKN5</accession>
<dbReference type="Gene3D" id="1.10.260.40">
    <property type="entry name" value="lambda repressor-like DNA-binding domains"/>
    <property type="match status" value="1"/>
</dbReference>
<dbReference type="SUPFAM" id="SSF47413">
    <property type="entry name" value="lambda repressor-like DNA-binding domains"/>
    <property type="match status" value="1"/>
</dbReference>
<dbReference type="InterPro" id="IPR001387">
    <property type="entry name" value="Cro/C1-type_HTH"/>
</dbReference>
<keyword evidence="3" id="KW-1185">Reference proteome</keyword>
<protein>
    <submittedName>
        <fullName evidence="2">Transcriptional regulator</fullName>
    </submittedName>
</protein>
<evidence type="ECO:0000313" key="2">
    <source>
        <dbReference type="EMBL" id="RKH69067.1"/>
    </source>
</evidence>
<feature type="domain" description="HTH cro/C1-type" evidence="1">
    <location>
        <begin position="10"/>
        <end position="45"/>
    </location>
</feature>
<evidence type="ECO:0000313" key="3">
    <source>
        <dbReference type="Proteomes" id="UP000282656"/>
    </source>
</evidence>
<dbReference type="Pfam" id="PF13560">
    <property type="entry name" value="HTH_31"/>
    <property type="match status" value="1"/>
</dbReference>
<reference evidence="3" key="1">
    <citation type="submission" date="2018-09" db="EMBL/GenBank/DDBJ databases">
        <authorList>
            <person name="Livingstone P.G."/>
            <person name="Whitworth D.E."/>
        </authorList>
    </citation>
    <scope>NUCLEOTIDE SEQUENCE [LARGE SCALE GENOMIC DNA]</scope>
    <source>
        <strain evidence="3">AB047A</strain>
    </source>
</reference>
<sequence>MGESVFGNFIRARRVAAGLSLRAVADRVGVTHVYLGEVERGVRPPLNKKHWPALIEIVPNLTEAELEMQSAQTKPVQLALGDAPPRYQELGLALARRIERRDLGNREMDELLRLLKGEDE</sequence>
<name>A0A3A8QKN5_9BACT</name>
<dbReference type="AlphaFoldDB" id="A0A3A8QKN5"/>
<dbReference type="InterPro" id="IPR010982">
    <property type="entry name" value="Lambda_DNA-bd_dom_sf"/>
</dbReference>
<dbReference type="PROSITE" id="PS50943">
    <property type="entry name" value="HTH_CROC1"/>
    <property type="match status" value="1"/>
</dbReference>
<comment type="caution">
    <text evidence="2">The sequence shown here is derived from an EMBL/GenBank/DDBJ whole genome shotgun (WGS) entry which is preliminary data.</text>
</comment>
<dbReference type="RefSeq" id="WP_121770104.1">
    <property type="nucleotide sequence ID" value="NZ_RAWM01000036.1"/>
</dbReference>
<gene>
    <name evidence="2" type="ORF">D7X96_15925</name>
</gene>
<dbReference type="EMBL" id="RAWM01000036">
    <property type="protein sequence ID" value="RKH69067.1"/>
    <property type="molecule type" value="Genomic_DNA"/>
</dbReference>